<dbReference type="PANTHER" id="PTHR11431:SF127">
    <property type="entry name" value="BACTERIAL NON-HEME FERRITIN"/>
    <property type="match status" value="1"/>
</dbReference>
<evidence type="ECO:0000256" key="4">
    <source>
        <dbReference type="ARBA" id="ARBA00023002"/>
    </source>
</evidence>
<dbReference type="Pfam" id="PF00210">
    <property type="entry name" value="Ferritin"/>
    <property type="match status" value="1"/>
</dbReference>
<accession>A0ABS6W313</accession>
<feature type="domain" description="Ferritin-like diiron" evidence="7">
    <location>
        <begin position="4"/>
        <end position="149"/>
    </location>
</feature>
<evidence type="ECO:0000256" key="5">
    <source>
        <dbReference type="ARBA" id="ARBA00023004"/>
    </source>
</evidence>
<comment type="function">
    <text evidence="6">Iron-storage protein.</text>
</comment>
<keyword evidence="4" id="KW-0560">Oxidoreductase</keyword>
<dbReference type="InterPro" id="IPR008331">
    <property type="entry name" value="Ferritin_DPS_dom"/>
</dbReference>
<evidence type="ECO:0000256" key="2">
    <source>
        <dbReference type="ARBA" id="ARBA00022434"/>
    </source>
</evidence>
<dbReference type="PANTHER" id="PTHR11431">
    <property type="entry name" value="FERRITIN"/>
    <property type="match status" value="1"/>
</dbReference>
<evidence type="ECO:0000259" key="7">
    <source>
        <dbReference type="PROSITE" id="PS50905"/>
    </source>
</evidence>
<keyword evidence="6" id="KW-0963">Cytoplasm</keyword>
<name>A0ABS6W313_9FLAO</name>
<dbReference type="EMBL" id="JAHWDF010000010">
    <property type="protein sequence ID" value="MBW2962245.1"/>
    <property type="molecule type" value="Genomic_DNA"/>
</dbReference>
<dbReference type="RefSeq" id="WP_219040523.1">
    <property type="nucleotide sequence ID" value="NZ_JAHWDF010000010.1"/>
</dbReference>
<keyword evidence="3 6" id="KW-0479">Metal-binding</keyword>
<organism evidence="8 9">
    <name type="scientific">Mesonia aestuariivivens</name>
    <dbReference type="NCBI Taxonomy" id="2796128"/>
    <lineage>
        <taxon>Bacteria</taxon>
        <taxon>Pseudomonadati</taxon>
        <taxon>Bacteroidota</taxon>
        <taxon>Flavobacteriia</taxon>
        <taxon>Flavobacteriales</taxon>
        <taxon>Flavobacteriaceae</taxon>
        <taxon>Mesonia</taxon>
    </lineage>
</organism>
<dbReference type="InterPro" id="IPR041719">
    <property type="entry name" value="Ferritin_prok"/>
</dbReference>
<proteinExistence type="inferred from homology"/>
<gene>
    <name evidence="8" type="ORF">KW502_10580</name>
</gene>
<dbReference type="InterPro" id="IPR009040">
    <property type="entry name" value="Ferritin-like_diiron"/>
</dbReference>
<evidence type="ECO:0000313" key="9">
    <source>
        <dbReference type="Proteomes" id="UP000719267"/>
    </source>
</evidence>
<comment type="subcellular location">
    <subcellularLocation>
        <location evidence="6">Cytoplasm</location>
    </subcellularLocation>
</comment>
<reference evidence="8 9" key="1">
    <citation type="submission" date="2021-07" db="EMBL/GenBank/DDBJ databases">
        <title>Mesonia aestuariivivens sp. nov., isolated from a tidal flat.</title>
        <authorList>
            <person name="Kim Y.-O."/>
            <person name="Yoon J.-H."/>
        </authorList>
    </citation>
    <scope>NUCLEOTIDE SEQUENCE [LARGE SCALE GENOMIC DNA]</scope>
    <source>
        <strain evidence="8 9">JHPTF-M18</strain>
    </source>
</reference>
<protein>
    <recommendedName>
        <fullName evidence="6">Ferritin</fullName>
        <ecNumber evidence="6">1.16.3.2</ecNumber>
    </recommendedName>
</protein>
<comment type="catalytic activity">
    <reaction evidence="6">
        <text>4 Fe(2+) + O2 + 6 H2O = 4 iron(III) oxide-hydroxide + 12 H(+)</text>
        <dbReference type="Rhea" id="RHEA:11972"/>
        <dbReference type="ChEBI" id="CHEBI:15377"/>
        <dbReference type="ChEBI" id="CHEBI:15378"/>
        <dbReference type="ChEBI" id="CHEBI:15379"/>
        <dbReference type="ChEBI" id="CHEBI:29033"/>
        <dbReference type="ChEBI" id="CHEBI:78619"/>
        <dbReference type="EC" id="1.16.3.2"/>
    </reaction>
</comment>
<dbReference type="InterPro" id="IPR001519">
    <property type="entry name" value="Ferritin"/>
</dbReference>
<dbReference type="Proteomes" id="UP000719267">
    <property type="component" value="Unassembled WGS sequence"/>
</dbReference>
<comment type="caution">
    <text evidence="8">The sequence shown here is derived from an EMBL/GenBank/DDBJ whole genome shotgun (WGS) entry which is preliminary data.</text>
</comment>
<dbReference type="EC" id="1.16.3.2" evidence="6"/>
<sequence>MNTNRLSIPIEKILNHQVKKEATASQIYLSLGAWADSEGYAGMADFLFRHAQEERNHMIKVMDYIMERGGRVKITGIDDPVKDPENLQECLELVFTHEVDNTKAIYDIVNLSQEEKDWATWNFAQWFVKEQIEEEALVLDLLDKLKVAGGTKATPESLLYLDAQFNKMEDEVTLAREASGDKPQ</sequence>
<dbReference type="PROSITE" id="PS50905">
    <property type="entry name" value="FERRITIN_LIKE"/>
    <property type="match status" value="1"/>
</dbReference>
<keyword evidence="5 6" id="KW-0408">Iron</keyword>
<evidence type="ECO:0000256" key="6">
    <source>
        <dbReference type="RuleBase" id="RU361145"/>
    </source>
</evidence>
<keyword evidence="9" id="KW-1185">Reference proteome</keyword>
<keyword evidence="2 6" id="KW-0409">Iron storage</keyword>
<comment type="similarity">
    <text evidence="1 6">Belongs to the ferritin family. Prokaryotic subfamily.</text>
</comment>
<evidence type="ECO:0000256" key="1">
    <source>
        <dbReference type="ARBA" id="ARBA00006950"/>
    </source>
</evidence>
<evidence type="ECO:0000313" key="8">
    <source>
        <dbReference type="EMBL" id="MBW2962245.1"/>
    </source>
</evidence>
<evidence type="ECO:0000256" key="3">
    <source>
        <dbReference type="ARBA" id="ARBA00022723"/>
    </source>
</evidence>
<dbReference type="CDD" id="cd01055">
    <property type="entry name" value="Nonheme_Ferritin"/>
    <property type="match status" value="1"/>
</dbReference>